<gene>
    <name evidence="2" type="ORF">LSAT_V11C400184900</name>
</gene>
<proteinExistence type="predicted"/>
<dbReference type="Pfam" id="PF03108">
    <property type="entry name" value="DBD_Tnp_Mut"/>
    <property type="match status" value="1"/>
</dbReference>
<dbReference type="PANTHER" id="PTHR31973">
    <property type="entry name" value="POLYPROTEIN, PUTATIVE-RELATED"/>
    <property type="match status" value="1"/>
</dbReference>
<evidence type="ECO:0000259" key="1">
    <source>
        <dbReference type="Pfam" id="PF03108"/>
    </source>
</evidence>
<reference evidence="2 3" key="1">
    <citation type="journal article" date="2017" name="Nat. Commun.">
        <title>Genome assembly with in vitro proximity ligation data and whole-genome triplication in lettuce.</title>
        <authorList>
            <person name="Reyes-Chin-Wo S."/>
            <person name="Wang Z."/>
            <person name="Yang X."/>
            <person name="Kozik A."/>
            <person name="Arikit S."/>
            <person name="Song C."/>
            <person name="Xia L."/>
            <person name="Froenicke L."/>
            <person name="Lavelle D.O."/>
            <person name="Truco M.J."/>
            <person name="Xia R."/>
            <person name="Zhu S."/>
            <person name="Xu C."/>
            <person name="Xu H."/>
            <person name="Xu X."/>
            <person name="Cox K."/>
            <person name="Korf I."/>
            <person name="Meyers B.C."/>
            <person name="Michelmore R.W."/>
        </authorList>
    </citation>
    <scope>NUCLEOTIDE SEQUENCE [LARGE SCALE GENOMIC DNA]</scope>
    <source>
        <strain evidence="3">cv. Salinas</strain>
        <tissue evidence="2">Seedlings</tissue>
    </source>
</reference>
<name>A0A9R1XKS2_LACSA</name>
<sequence length="357" mass="41357">MISNELPTVYPRHDATQEWRKMKLELGMRFSSPSELKLSLSNYAVANGYDLYYEKTDKDRLLVKPQCPFRLCASWMKDDQTFQIKSLTEDHSCSRAFKLGSIVTYNLRKMKAMVSKLFNINVSVGQCRNAKRFALCEIEGDLKDPYSKLWDYGVEIKRANPGSHVEVYVHPQNNSTVVFERFYVSFKGVVDGWLDGCRKTYEGGNGNGITLMSDGHKVIMEAVKERCPEVERRLCARRILANFHKKFKGECYIKPFWRAVKATTIPKFKLAMEEIKSFDVGEYDYLIKKDPNCWSRAFFKENGVSESFNAAIEEARKKPLITMLEDIKIFVMERLYMQKGKGLGWDLAICPTIRRKL</sequence>
<evidence type="ECO:0000313" key="2">
    <source>
        <dbReference type="EMBL" id="KAJ0211232.1"/>
    </source>
</evidence>
<organism evidence="2 3">
    <name type="scientific">Lactuca sativa</name>
    <name type="common">Garden lettuce</name>
    <dbReference type="NCBI Taxonomy" id="4236"/>
    <lineage>
        <taxon>Eukaryota</taxon>
        <taxon>Viridiplantae</taxon>
        <taxon>Streptophyta</taxon>
        <taxon>Embryophyta</taxon>
        <taxon>Tracheophyta</taxon>
        <taxon>Spermatophyta</taxon>
        <taxon>Magnoliopsida</taxon>
        <taxon>eudicotyledons</taxon>
        <taxon>Gunneridae</taxon>
        <taxon>Pentapetalae</taxon>
        <taxon>asterids</taxon>
        <taxon>campanulids</taxon>
        <taxon>Asterales</taxon>
        <taxon>Asteraceae</taxon>
        <taxon>Cichorioideae</taxon>
        <taxon>Cichorieae</taxon>
        <taxon>Lactucinae</taxon>
        <taxon>Lactuca</taxon>
    </lineage>
</organism>
<dbReference type="Proteomes" id="UP000235145">
    <property type="component" value="Unassembled WGS sequence"/>
</dbReference>
<dbReference type="EMBL" id="NBSK02000004">
    <property type="protein sequence ID" value="KAJ0211232.1"/>
    <property type="molecule type" value="Genomic_DNA"/>
</dbReference>
<comment type="caution">
    <text evidence="2">The sequence shown here is derived from an EMBL/GenBank/DDBJ whole genome shotgun (WGS) entry which is preliminary data.</text>
</comment>
<dbReference type="AlphaFoldDB" id="A0A9R1XKS2"/>
<dbReference type="PANTHER" id="PTHR31973:SF189">
    <property type="entry name" value="TRANSPOSASE, MUDR, PLANT, MULE TRANSPOSASE DOMAIN PROTEIN-RELATED"/>
    <property type="match status" value="1"/>
</dbReference>
<protein>
    <recommendedName>
        <fullName evidence="1">Transposase MuDR plant domain-containing protein</fullName>
    </recommendedName>
</protein>
<keyword evidence="3" id="KW-1185">Reference proteome</keyword>
<accession>A0A9R1XKS2</accession>
<feature type="domain" description="Transposase MuDR plant" evidence="1">
    <location>
        <begin position="22"/>
        <end position="84"/>
    </location>
</feature>
<dbReference type="InterPro" id="IPR004332">
    <property type="entry name" value="Transposase_MuDR"/>
</dbReference>
<evidence type="ECO:0000313" key="3">
    <source>
        <dbReference type="Proteomes" id="UP000235145"/>
    </source>
</evidence>